<dbReference type="FunCoup" id="D3BCV1">
    <property type="interactions" value="273"/>
</dbReference>
<dbReference type="RefSeq" id="XP_020432863.1">
    <property type="nucleotide sequence ID" value="XM_020577189.1"/>
</dbReference>
<dbReference type="SUPFAM" id="SSF52058">
    <property type="entry name" value="L domain-like"/>
    <property type="match status" value="1"/>
</dbReference>
<protein>
    <submittedName>
        <fullName evidence="1">Uncharacterized protein</fullName>
    </submittedName>
</protein>
<name>D3BCV1_HETP5</name>
<proteinExistence type="predicted"/>
<evidence type="ECO:0000313" key="1">
    <source>
        <dbReference type="EMBL" id="EFA80743.1"/>
    </source>
</evidence>
<dbReference type="GeneID" id="31361812"/>
<organism evidence="1 2">
    <name type="scientific">Heterostelium pallidum (strain ATCC 26659 / Pp 5 / PN500)</name>
    <name type="common">Cellular slime mold</name>
    <name type="synonym">Polysphondylium pallidum</name>
    <dbReference type="NCBI Taxonomy" id="670386"/>
    <lineage>
        <taxon>Eukaryota</taxon>
        <taxon>Amoebozoa</taxon>
        <taxon>Evosea</taxon>
        <taxon>Eumycetozoa</taxon>
        <taxon>Dictyostelia</taxon>
        <taxon>Acytosteliales</taxon>
        <taxon>Acytosteliaceae</taxon>
        <taxon>Heterostelium</taxon>
    </lineage>
</organism>
<dbReference type="Gene3D" id="1.20.1280.50">
    <property type="match status" value="1"/>
</dbReference>
<dbReference type="OMA" id="VWFIDES"/>
<dbReference type="PANTHER" id="PTHR32134:SF169">
    <property type="entry name" value="FNIP REPEAT-CONTAINING PROTEIN-RELATED"/>
    <property type="match status" value="1"/>
</dbReference>
<dbReference type="EMBL" id="ADBJ01000028">
    <property type="protein sequence ID" value="EFA80743.1"/>
    <property type="molecule type" value="Genomic_DNA"/>
</dbReference>
<keyword evidence="2" id="KW-1185">Reference proteome</keyword>
<reference evidence="1 2" key="1">
    <citation type="journal article" date="2011" name="Genome Res.">
        <title>Phylogeny-wide analysis of social amoeba genomes highlights ancient origins for complex intercellular communication.</title>
        <authorList>
            <person name="Heidel A.J."/>
            <person name="Lawal H.M."/>
            <person name="Felder M."/>
            <person name="Schilde C."/>
            <person name="Helps N.R."/>
            <person name="Tunggal B."/>
            <person name="Rivero F."/>
            <person name="John U."/>
            <person name="Schleicher M."/>
            <person name="Eichinger L."/>
            <person name="Platzer M."/>
            <person name="Noegel A.A."/>
            <person name="Schaap P."/>
            <person name="Gloeckner G."/>
        </authorList>
    </citation>
    <scope>NUCLEOTIDE SEQUENCE [LARGE SCALE GENOMIC DNA]</scope>
    <source>
        <strain evidence="2">ATCC 26659 / Pp 5 / PN500</strain>
    </source>
</reference>
<evidence type="ECO:0000313" key="2">
    <source>
        <dbReference type="Proteomes" id="UP000001396"/>
    </source>
</evidence>
<dbReference type="InterPro" id="IPR008615">
    <property type="entry name" value="FNIP"/>
</dbReference>
<gene>
    <name evidence="1" type="ORF">PPL_06329</name>
</gene>
<sequence>MVVNSSNNINLFVQLPHTLLTRITNELRDNIDRICFSLVCKRWFDERDRYLLFNIDNHIKQRYLNDDDYSSPLFFTKSYKSIYIKSLEFNNNNKNNCILYIGDLDEYQRSHYYDRIKNPIIEFDYFIDYKLLNTIDKIPSNVTNVVLNVFNKLNQDDSKHLYKILSQSNVTQLDGCNTVVHQLPPRLVKLTFDNQFNESLSVGCFPSTLKEIAFGYYFSRPIHKGVFLEGLEKLVLGSIFNETIENSANVFPSTLKYLSVGCYSHDPHTNLFPPNLEILEYSEYNRAFIDGMLPDSLHTIIHMPYRWIPHIGNLPNLKHLVNVADEDEDQDVADDVYDYTVKELDLSTIPEGIETVIIGNPEYDSHHNVYPVYRLNGALPNSVETFYTGSSYYQFDTIFPSDRQYHFKELTLSAHGDTKPIPTNVQAKKLCLSNYYKRVFNEGDLPAGIEILDFKYCKQIEFKSSRSLPDSIKEIVVYNQTLNDLHIPGNSKTSNTRSLECITFINDCILNLKRGVKIPESIRTLNTVFDATNFPYIPTTLTNINFTNSIKSVSDNIDCQVRKLDSKYYLMFGTTNRINFISTIFNQSMFNSSLVKKIESRSKPNQKVTTSSSSGCQIQ</sequence>
<dbReference type="AlphaFoldDB" id="D3BCV1"/>
<dbReference type="InterPro" id="IPR051251">
    <property type="entry name" value="STK_FNIP-Repeat"/>
</dbReference>
<dbReference type="InParanoid" id="D3BCV1"/>
<dbReference type="Proteomes" id="UP000001396">
    <property type="component" value="Unassembled WGS sequence"/>
</dbReference>
<dbReference type="Pfam" id="PF05725">
    <property type="entry name" value="FNIP"/>
    <property type="match status" value="2"/>
</dbReference>
<accession>D3BCV1</accession>
<comment type="caution">
    <text evidence="1">The sequence shown here is derived from an EMBL/GenBank/DDBJ whole genome shotgun (WGS) entry which is preliminary data.</text>
</comment>
<dbReference type="PANTHER" id="PTHR32134">
    <property type="entry name" value="FNIP REPEAT-CONTAINING PROTEIN"/>
    <property type="match status" value="1"/>
</dbReference>